<evidence type="ECO:0000313" key="1">
    <source>
        <dbReference type="EMBL" id="MFD1217598.1"/>
    </source>
</evidence>
<dbReference type="Proteomes" id="UP001597264">
    <property type="component" value="Unassembled WGS sequence"/>
</dbReference>
<accession>A0ABW3U9I8</accession>
<gene>
    <name evidence="1" type="ORF">ACFQ2X_13365</name>
</gene>
<protein>
    <submittedName>
        <fullName evidence="1">DUF6445 family protein</fullName>
    </submittedName>
</protein>
<comment type="caution">
    <text evidence="1">The sequence shown here is derived from an EMBL/GenBank/DDBJ whole genome shotgun (WGS) entry which is preliminary data.</text>
</comment>
<evidence type="ECO:0000313" key="2">
    <source>
        <dbReference type="Proteomes" id="UP001597264"/>
    </source>
</evidence>
<name>A0ABW3U9I8_9GAMM</name>
<reference evidence="2" key="1">
    <citation type="journal article" date="2019" name="Int. J. Syst. Evol. Microbiol.">
        <title>The Global Catalogue of Microorganisms (GCM) 10K type strain sequencing project: providing services to taxonomists for standard genome sequencing and annotation.</title>
        <authorList>
            <consortium name="The Broad Institute Genomics Platform"/>
            <consortium name="The Broad Institute Genome Sequencing Center for Infectious Disease"/>
            <person name="Wu L."/>
            <person name="Ma J."/>
        </authorList>
    </citation>
    <scope>NUCLEOTIDE SEQUENCE [LARGE SCALE GENOMIC DNA]</scope>
    <source>
        <strain evidence="2">CCUG 54356</strain>
    </source>
</reference>
<sequence>MNGAGGEKVQRKIEHIGNDKTPILTLDSFDMFTAPLQNAAYQATFAPDVKTYYPGVRAPIPKEAVVAVLRGLFRQLYPVFDIPRHLRLKPRDANFSLITRAPSALGDLQRIPHFDTSNPYFFALLLYLNPGPHGGTGFFRHKSTGYERVSEERAETYFSVADQFLQQQGGPSAGYVKESRDDYELFHEIEYQQHRLTVYPGNVLHSILVDEQADISADPKTGRLTANLFFEFA</sequence>
<dbReference type="InterPro" id="IPR045617">
    <property type="entry name" value="DUF6445"/>
</dbReference>
<organism evidence="1 2">
    <name type="scientific">Microbulbifer celer</name>
    <dbReference type="NCBI Taxonomy" id="435905"/>
    <lineage>
        <taxon>Bacteria</taxon>
        <taxon>Pseudomonadati</taxon>
        <taxon>Pseudomonadota</taxon>
        <taxon>Gammaproteobacteria</taxon>
        <taxon>Cellvibrionales</taxon>
        <taxon>Microbulbiferaceae</taxon>
        <taxon>Microbulbifer</taxon>
    </lineage>
</organism>
<dbReference type="RefSeq" id="WP_230436010.1">
    <property type="nucleotide sequence ID" value="NZ_CP087715.1"/>
</dbReference>
<dbReference type="Pfam" id="PF20043">
    <property type="entry name" value="DUF6445"/>
    <property type="match status" value="1"/>
</dbReference>
<proteinExistence type="predicted"/>
<dbReference type="EMBL" id="JBHTLR010000017">
    <property type="protein sequence ID" value="MFD1217598.1"/>
    <property type="molecule type" value="Genomic_DNA"/>
</dbReference>
<keyword evidence="2" id="KW-1185">Reference proteome</keyword>